<dbReference type="CDD" id="cd09272">
    <property type="entry name" value="RNase_HI_RT_Ty1"/>
    <property type="match status" value="1"/>
</dbReference>
<protein>
    <recommendedName>
        <fullName evidence="3">Reverse transcriptase Ty1/copia-type domain-containing protein</fullName>
    </recommendedName>
</protein>
<sequence>MGMSILIDIFKCSIYNKLITPTTTVLAKENNDNQAEDARFEPYEFIKPFCTPVQEIDESSLHPEMCMFALTESTAEPTNIKEAMANHAWIKAMQEELHQFDRLKVWELVDKPFGKTEEGIDFKESFAPAARLEAEEVYVAQPDGFVDPDHPEKVYRLRKAQYRLNQALRACKIKRNEDCTTISSAKAEYIALSAGCAQYSRTKHINVRYHFIKEQVERGIIELYFVRTEYQLADMFTKALLQERFKYLVRRLGMRCLTPAEVEVLANEIA</sequence>
<proteinExistence type="predicted"/>
<organism evidence="1 2">
    <name type="scientific">Tanacetum coccineum</name>
    <dbReference type="NCBI Taxonomy" id="301880"/>
    <lineage>
        <taxon>Eukaryota</taxon>
        <taxon>Viridiplantae</taxon>
        <taxon>Streptophyta</taxon>
        <taxon>Embryophyta</taxon>
        <taxon>Tracheophyta</taxon>
        <taxon>Spermatophyta</taxon>
        <taxon>Magnoliopsida</taxon>
        <taxon>eudicotyledons</taxon>
        <taxon>Gunneridae</taxon>
        <taxon>Pentapetalae</taxon>
        <taxon>asterids</taxon>
        <taxon>campanulids</taxon>
        <taxon>Asterales</taxon>
        <taxon>Asteraceae</taxon>
        <taxon>Asteroideae</taxon>
        <taxon>Anthemideae</taxon>
        <taxon>Anthemidinae</taxon>
        <taxon>Tanacetum</taxon>
    </lineage>
</organism>
<reference evidence="1" key="2">
    <citation type="submission" date="2022-01" db="EMBL/GenBank/DDBJ databases">
        <authorList>
            <person name="Yamashiro T."/>
            <person name="Shiraishi A."/>
            <person name="Satake H."/>
            <person name="Nakayama K."/>
        </authorList>
    </citation>
    <scope>NUCLEOTIDE SEQUENCE</scope>
</reference>
<evidence type="ECO:0000313" key="2">
    <source>
        <dbReference type="Proteomes" id="UP001151760"/>
    </source>
</evidence>
<keyword evidence="2" id="KW-1185">Reference proteome</keyword>
<name>A0ABQ4YXJ9_9ASTR</name>
<gene>
    <name evidence="1" type="ORF">Tco_0748232</name>
</gene>
<dbReference type="Proteomes" id="UP001151760">
    <property type="component" value="Unassembled WGS sequence"/>
</dbReference>
<evidence type="ECO:0000313" key="1">
    <source>
        <dbReference type="EMBL" id="GJS81691.1"/>
    </source>
</evidence>
<accession>A0ABQ4YXJ9</accession>
<evidence type="ECO:0008006" key="3">
    <source>
        <dbReference type="Google" id="ProtNLM"/>
    </source>
</evidence>
<comment type="caution">
    <text evidence="1">The sequence shown here is derived from an EMBL/GenBank/DDBJ whole genome shotgun (WGS) entry which is preliminary data.</text>
</comment>
<reference evidence="1" key="1">
    <citation type="journal article" date="2022" name="Int. J. Mol. Sci.">
        <title>Draft Genome of Tanacetum Coccineum: Genomic Comparison of Closely Related Tanacetum-Family Plants.</title>
        <authorList>
            <person name="Yamashiro T."/>
            <person name="Shiraishi A."/>
            <person name="Nakayama K."/>
            <person name="Satake H."/>
        </authorList>
    </citation>
    <scope>NUCLEOTIDE SEQUENCE</scope>
</reference>
<dbReference type="EMBL" id="BQNB010010766">
    <property type="protein sequence ID" value="GJS81691.1"/>
    <property type="molecule type" value="Genomic_DNA"/>
</dbReference>